<protein>
    <submittedName>
        <fullName evidence="1">Uncharacterized protein</fullName>
    </submittedName>
</protein>
<organism evidence="1 2">
    <name type="scientific">Persea americana</name>
    <name type="common">Avocado</name>
    <dbReference type="NCBI Taxonomy" id="3435"/>
    <lineage>
        <taxon>Eukaryota</taxon>
        <taxon>Viridiplantae</taxon>
        <taxon>Streptophyta</taxon>
        <taxon>Embryophyta</taxon>
        <taxon>Tracheophyta</taxon>
        <taxon>Spermatophyta</taxon>
        <taxon>Magnoliopsida</taxon>
        <taxon>Magnoliidae</taxon>
        <taxon>Laurales</taxon>
        <taxon>Lauraceae</taxon>
        <taxon>Persea</taxon>
    </lineage>
</organism>
<name>A0ACC2MAI1_PERAE</name>
<dbReference type="Proteomes" id="UP001234297">
    <property type="component" value="Chromosome 2"/>
</dbReference>
<evidence type="ECO:0000313" key="1">
    <source>
        <dbReference type="EMBL" id="KAJ8642631.1"/>
    </source>
</evidence>
<accession>A0ACC2MAI1</accession>
<dbReference type="EMBL" id="CM056810">
    <property type="protein sequence ID" value="KAJ8642631.1"/>
    <property type="molecule type" value="Genomic_DNA"/>
</dbReference>
<reference evidence="1 2" key="1">
    <citation type="journal article" date="2022" name="Hortic Res">
        <title>A haplotype resolved chromosomal level avocado genome allows analysis of novel avocado genes.</title>
        <authorList>
            <person name="Nath O."/>
            <person name="Fletcher S.J."/>
            <person name="Hayward A."/>
            <person name="Shaw L.M."/>
            <person name="Masouleh A.K."/>
            <person name="Furtado A."/>
            <person name="Henry R.J."/>
            <person name="Mitter N."/>
        </authorList>
    </citation>
    <scope>NUCLEOTIDE SEQUENCE [LARGE SCALE GENOMIC DNA]</scope>
    <source>
        <strain evidence="2">cv. Hass</strain>
    </source>
</reference>
<comment type="caution">
    <text evidence="1">The sequence shown here is derived from an EMBL/GenBank/DDBJ whole genome shotgun (WGS) entry which is preliminary data.</text>
</comment>
<gene>
    <name evidence="1" type="ORF">MRB53_004379</name>
</gene>
<sequence length="68" mass="7951">MQPILVFMSKVDGSFKFSPVGVNFLTEVARFSLRSTCFCYRLGIKRLGKNHFFQFVHLCRYEILIKGK</sequence>
<evidence type="ECO:0000313" key="2">
    <source>
        <dbReference type="Proteomes" id="UP001234297"/>
    </source>
</evidence>
<keyword evidence="2" id="KW-1185">Reference proteome</keyword>
<proteinExistence type="predicted"/>